<gene>
    <name evidence="2" type="ORF">RS83_00886</name>
</gene>
<dbReference type="SUPFAM" id="SSF47413">
    <property type="entry name" value="lambda repressor-like DNA-binding domains"/>
    <property type="match status" value="1"/>
</dbReference>
<dbReference type="CDD" id="cd00093">
    <property type="entry name" value="HTH_XRE"/>
    <property type="match status" value="1"/>
</dbReference>
<proteinExistence type="predicted"/>
<protein>
    <submittedName>
        <fullName evidence="2">Helix-turn-helix protein</fullName>
    </submittedName>
</protein>
<dbReference type="GO" id="GO:0003677">
    <property type="term" value="F:DNA binding"/>
    <property type="evidence" value="ECO:0007669"/>
    <property type="project" value="InterPro"/>
</dbReference>
<reference evidence="2 3" key="1">
    <citation type="submission" date="2015-02" db="EMBL/GenBank/DDBJ databases">
        <title>Draft genome sequences of ten Microbacterium spp. with emphasis on heavy metal contaminated environments.</title>
        <authorList>
            <person name="Corretto E."/>
        </authorList>
    </citation>
    <scope>NUCLEOTIDE SEQUENCE [LARGE SCALE GENOMIC DNA]</scope>
    <source>
        <strain evidence="2 3">BEL4b</strain>
    </source>
</reference>
<dbReference type="EMBL" id="JYIW01000019">
    <property type="protein sequence ID" value="KJL30500.1"/>
    <property type="molecule type" value="Genomic_DNA"/>
</dbReference>
<name>A0A0F0LDY7_9MICO</name>
<dbReference type="PROSITE" id="PS50943">
    <property type="entry name" value="HTH_CROC1"/>
    <property type="match status" value="1"/>
</dbReference>
<dbReference type="InterPro" id="IPR010982">
    <property type="entry name" value="Lambda_DNA-bd_dom_sf"/>
</dbReference>
<dbReference type="InterPro" id="IPR001387">
    <property type="entry name" value="Cro/C1-type_HTH"/>
</dbReference>
<accession>A0A0F0LDY7</accession>
<feature type="domain" description="HTH cro/C1-type" evidence="1">
    <location>
        <begin position="14"/>
        <end position="78"/>
    </location>
</feature>
<dbReference type="AlphaFoldDB" id="A0A0F0LDY7"/>
<organism evidence="2 3">
    <name type="scientific">Microbacterium oxydans</name>
    <dbReference type="NCBI Taxonomy" id="82380"/>
    <lineage>
        <taxon>Bacteria</taxon>
        <taxon>Bacillati</taxon>
        <taxon>Actinomycetota</taxon>
        <taxon>Actinomycetes</taxon>
        <taxon>Micrococcales</taxon>
        <taxon>Microbacteriaceae</taxon>
        <taxon>Microbacterium</taxon>
    </lineage>
</organism>
<evidence type="ECO:0000313" key="3">
    <source>
        <dbReference type="Proteomes" id="UP000033640"/>
    </source>
</evidence>
<sequence>MWGPEAAERFGGVVRALRQGSGLTQEMLAVRIGITKNQLQLIEAGRSASGKQDAGPSNPRMTTLVGIADAFDLSVEQLMAESRL</sequence>
<evidence type="ECO:0000259" key="1">
    <source>
        <dbReference type="PROSITE" id="PS50943"/>
    </source>
</evidence>
<dbReference type="Pfam" id="PF13560">
    <property type="entry name" value="HTH_31"/>
    <property type="match status" value="1"/>
</dbReference>
<dbReference type="Proteomes" id="UP000033640">
    <property type="component" value="Unassembled WGS sequence"/>
</dbReference>
<dbReference type="Gene3D" id="1.10.260.40">
    <property type="entry name" value="lambda repressor-like DNA-binding domains"/>
    <property type="match status" value="1"/>
</dbReference>
<comment type="caution">
    <text evidence="2">The sequence shown here is derived from an EMBL/GenBank/DDBJ whole genome shotgun (WGS) entry which is preliminary data.</text>
</comment>
<evidence type="ECO:0000313" key="2">
    <source>
        <dbReference type="EMBL" id="KJL30500.1"/>
    </source>
</evidence>
<dbReference type="PATRIC" id="fig|82380.11.peg.917"/>
<dbReference type="SMART" id="SM00530">
    <property type="entry name" value="HTH_XRE"/>
    <property type="match status" value="1"/>
</dbReference>
<dbReference type="OrthoDB" id="9810578at2"/>
<dbReference type="RefSeq" id="WP_045278305.1">
    <property type="nucleotide sequence ID" value="NZ_JYIW01000019.1"/>
</dbReference>